<evidence type="ECO:0000256" key="8">
    <source>
        <dbReference type="ARBA" id="ARBA00023485"/>
    </source>
</evidence>
<sequence>MIRTKLRLGLFFICGIAIVSLIILYQLSLLRGKVEDDSDISENRLPFSWVSSSSKEAEEDSEESSASSSPRPPRHLTCRHTIQGSLLIADDQGVLCLRKNMLQSGCCERNVTGSTLYACSHCNLDMGCCSAYEACVSCCMSPDKRAFLMSVLNEARSLSNILILSVSDQYELCLAKCRTSSRSVHHENTYKNPEYKFCYKKIPSLKETKL</sequence>
<dbReference type="Pfam" id="PF10218">
    <property type="entry name" value="SPRING1"/>
    <property type="match status" value="1"/>
</dbReference>
<evidence type="ECO:0000256" key="3">
    <source>
        <dbReference type="ARBA" id="ARBA00022989"/>
    </source>
</evidence>
<evidence type="ECO:0000256" key="5">
    <source>
        <dbReference type="ARBA" id="ARBA00023136"/>
    </source>
</evidence>
<gene>
    <name evidence="11" type="primary">CL049</name>
</gene>
<accession>C1BR83</accession>
<feature type="region of interest" description="Disordered" evidence="9">
    <location>
        <begin position="55"/>
        <end position="75"/>
    </location>
</feature>
<name>C1BR83_CALRO</name>
<dbReference type="GO" id="GO:2000640">
    <property type="term" value="P:positive regulation of SREBP signaling pathway"/>
    <property type="evidence" value="ECO:0007669"/>
    <property type="project" value="InterPro"/>
</dbReference>
<evidence type="ECO:0000256" key="4">
    <source>
        <dbReference type="ARBA" id="ARBA00023034"/>
    </source>
</evidence>
<dbReference type="AlphaFoldDB" id="C1BR83"/>
<dbReference type="PANTHER" id="PTHR13481">
    <property type="entry name" value="SREBP REGULATING GENE PROTEIN"/>
    <property type="match status" value="1"/>
</dbReference>
<evidence type="ECO:0000256" key="7">
    <source>
        <dbReference type="ARBA" id="ARBA00023461"/>
    </source>
</evidence>
<keyword evidence="4" id="KW-0333">Golgi apparatus</keyword>
<organism evidence="11">
    <name type="scientific">Caligus rogercresseyi</name>
    <name type="common">Sea louse</name>
    <dbReference type="NCBI Taxonomy" id="217165"/>
    <lineage>
        <taxon>Eukaryota</taxon>
        <taxon>Metazoa</taxon>
        <taxon>Ecdysozoa</taxon>
        <taxon>Arthropoda</taxon>
        <taxon>Crustacea</taxon>
        <taxon>Multicrustacea</taxon>
        <taxon>Hexanauplia</taxon>
        <taxon>Copepoda</taxon>
        <taxon>Siphonostomatoida</taxon>
        <taxon>Caligidae</taxon>
        <taxon>Caligus</taxon>
    </lineage>
</organism>
<keyword evidence="5 10" id="KW-0472">Membrane</keyword>
<evidence type="ECO:0000256" key="9">
    <source>
        <dbReference type="SAM" id="MobiDB-lite"/>
    </source>
</evidence>
<proteinExistence type="evidence at transcript level"/>
<dbReference type="GO" id="GO:0000139">
    <property type="term" value="C:Golgi membrane"/>
    <property type="evidence" value="ECO:0007669"/>
    <property type="project" value="UniProtKB-SubCell"/>
</dbReference>
<dbReference type="EMBL" id="BT077112">
    <property type="protein sequence ID" value="ACO11536.1"/>
    <property type="molecule type" value="mRNA"/>
</dbReference>
<evidence type="ECO:0000313" key="11">
    <source>
        <dbReference type="EMBL" id="ACO11536.1"/>
    </source>
</evidence>
<keyword evidence="3 10" id="KW-1133">Transmembrane helix</keyword>
<keyword evidence="2 10" id="KW-0812">Transmembrane</keyword>
<dbReference type="InterPro" id="IPR019352">
    <property type="entry name" value="SPRING1"/>
</dbReference>
<feature type="transmembrane region" description="Helical" evidence="10">
    <location>
        <begin position="6"/>
        <end position="25"/>
    </location>
</feature>
<evidence type="ECO:0000256" key="10">
    <source>
        <dbReference type="SAM" id="Phobius"/>
    </source>
</evidence>
<comment type="subcellular location">
    <subcellularLocation>
        <location evidence="1">Golgi apparatus membrane</location>
        <topology evidence="1">Single-pass membrane protein</topology>
    </subcellularLocation>
</comment>
<keyword evidence="6" id="KW-0325">Glycoprotein</keyword>
<dbReference type="PANTHER" id="PTHR13481:SF0">
    <property type="entry name" value="SREBP REGULATING GENE PROTEIN"/>
    <property type="match status" value="1"/>
</dbReference>
<evidence type="ECO:0000256" key="2">
    <source>
        <dbReference type="ARBA" id="ARBA00022692"/>
    </source>
</evidence>
<evidence type="ECO:0000256" key="1">
    <source>
        <dbReference type="ARBA" id="ARBA00004194"/>
    </source>
</evidence>
<protein>
    <recommendedName>
        <fullName evidence="8">SREBP regulating gene protein</fullName>
    </recommendedName>
</protein>
<reference evidence="11" key="1">
    <citation type="submission" date="2009-03" db="EMBL/GenBank/DDBJ databases">
        <title>Caligus rogercresseyi ESTs and full-length cDNAs.</title>
        <authorList>
            <person name="Yasuike M."/>
            <person name="von Schalburg K."/>
            <person name="Cooper G."/>
            <person name="Leong J."/>
            <person name="Jones S.R.M."/>
            <person name="Koop B.F."/>
        </authorList>
    </citation>
    <scope>NUCLEOTIDE SEQUENCE</scope>
    <source>
        <tissue evidence="11">Whole tissue</tissue>
    </source>
</reference>
<evidence type="ECO:0000256" key="6">
    <source>
        <dbReference type="ARBA" id="ARBA00023180"/>
    </source>
</evidence>
<comment type="similarity">
    <text evidence="7">Belongs to the SPRING family.</text>
</comment>